<evidence type="ECO:0000256" key="3">
    <source>
        <dbReference type="ARBA" id="ARBA00022801"/>
    </source>
</evidence>
<feature type="binding site" evidence="4">
    <location>
        <position position="34"/>
    </location>
    <ligand>
        <name>a divalent metal cation</name>
        <dbReference type="ChEBI" id="CHEBI:60240"/>
        <label>1</label>
    </ligand>
</feature>
<dbReference type="PANTHER" id="PTHR46317:SF1">
    <property type="entry name" value="HYDROLASE, TATD FAMILY"/>
    <property type="match status" value="1"/>
</dbReference>
<keyword evidence="6" id="KW-1185">Reference proteome</keyword>
<protein>
    <submittedName>
        <fullName evidence="5">Uncharacterized protein</fullName>
    </submittedName>
</protein>
<proteinExistence type="inferred from homology"/>
<dbReference type="AlphaFoldDB" id="A0A919YA57"/>
<evidence type="ECO:0000313" key="5">
    <source>
        <dbReference type="EMBL" id="GIO47462.1"/>
    </source>
</evidence>
<evidence type="ECO:0000256" key="4">
    <source>
        <dbReference type="PIRSR" id="PIRSR005902-1"/>
    </source>
</evidence>
<sequence length="288" mass="32772">MNQIEGKAWSGRAHPENESTPAYHAELAPLVDAHIHLDSYDETRQHEILSGLQNANVEGLIAVSMHLDSSRNNLRLAREYPQLVHPAFGFHPEQAIPSGGEIEELFAWMKRHTGEMIAVGEVGLPYYTRTEAVKTGRSFDSLPYEELLERFIAFAREEDKPIVLHAVYEDADTACRLLAKYNVRRAHFHWFKGSPETVRYMAKQGYFISFTPDIVYEEETRELARRYPPDLVMSETDGPWPFEGPFAGQTTHPRMTADVAAAWGMIRGLSLPEARRQLLGNAKRFYGI</sequence>
<dbReference type="InterPro" id="IPR032466">
    <property type="entry name" value="Metal_Hydrolase"/>
</dbReference>
<dbReference type="CDD" id="cd01310">
    <property type="entry name" value="TatD_DNAse"/>
    <property type="match status" value="1"/>
</dbReference>
<organism evidence="5 6">
    <name type="scientific">Paenibacillus azoreducens</name>
    <dbReference type="NCBI Taxonomy" id="116718"/>
    <lineage>
        <taxon>Bacteria</taxon>
        <taxon>Bacillati</taxon>
        <taxon>Bacillota</taxon>
        <taxon>Bacilli</taxon>
        <taxon>Bacillales</taxon>
        <taxon>Paenibacillaceae</taxon>
        <taxon>Paenibacillus</taxon>
    </lineage>
</organism>
<dbReference type="Gene3D" id="3.20.20.140">
    <property type="entry name" value="Metal-dependent hydrolases"/>
    <property type="match status" value="1"/>
</dbReference>
<evidence type="ECO:0000256" key="2">
    <source>
        <dbReference type="ARBA" id="ARBA00022723"/>
    </source>
</evidence>
<feature type="binding site" evidence="4">
    <location>
        <position position="189"/>
    </location>
    <ligand>
        <name>a divalent metal cation</name>
        <dbReference type="ChEBI" id="CHEBI:60240"/>
        <label>2</label>
    </ligand>
</feature>
<feature type="binding site" evidence="4">
    <location>
        <position position="165"/>
    </location>
    <ligand>
        <name>a divalent metal cation</name>
        <dbReference type="ChEBI" id="CHEBI:60240"/>
        <label>2</label>
    </ligand>
</feature>
<evidence type="ECO:0000256" key="1">
    <source>
        <dbReference type="ARBA" id="ARBA00009275"/>
    </source>
</evidence>
<gene>
    <name evidence="5" type="ORF">J34TS1_22270</name>
</gene>
<feature type="binding site" evidence="4">
    <location>
        <position position="121"/>
    </location>
    <ligand>
        <name>a divalent metal cation</name>
        <dbReference type="ChEBI" id="CHEBI:60240"/>
        <label>1</label>
    </ligand>
</feature>
<accession>A0A919YA57</accession>
<dbReference type="Pfam" id="PF01026">
    <property type="entry name" value="TatD_DNase"/>
    <property type="match status" value="1"/>
</dbReference>
<reference evidence="5 6" key="1">
    <citation type="submission" date="2021-03" db="EMBL/GenBank/DDBJ databases">
        <title>Antimicrobial resistance genes in bacteria isolated from Japanese honey, and their potential for conferring macrolide and lincosamide resistance in the American foulbrood pathogen Paenibacillus larvae.</title>
        <authorList>
            <person name="Okamoto M."/>
            <person name="Kumagai M."/>
            <person name="Kanamori H."/>
            <person name="Takamatsu D."/>
        </authorList>
    </citation>
    <scope>NUCLEOTIDE SEQUENCE [LARGE SCALE GENOMIC DNA]</scope>
    <source>
        <strain evidence="5 6">J34TS1</strain>
    </source>
</reference>
<comment type="similarity">
    <text evidence="1">Belongs to the metallo-dependent hydrolases superfamily. TatD-type hydrolase family.</text>
</comment>
<dbReference type="SUPFAM" id="SSF51556">
    <property type="entry name" value="Metallo-dependent hydrolases"/>
    <property type="match status" value="1"/>
</dbReference>
<evidence type="ECO:0000313" key="6">
    <source>
        <dbReference type="Proteomes" id="UP000682811"/>
    </source>
</evidence>
<keyword evidence="2 4" id="KW-0479">Metal-binding</keyword>
<dbReference type="PIRSF" id="PIRSF005902">
    <property type="entry name" value="DNase_TatD"/>
    <property type="match status" value="1"/>
</dbReference>
<dbReference type="GO" id="GO:0046872">
    <property type="term" value="F:metal ion binding"/>
    <property type="evidence" value="ECO:0007669"/>
    <property type="project" value="UniProtKB-KW"/>
</dbReference>
<dbReference type="PANTHER" id="PTHR46317">
    <property type="entry name" value="HYDROLASE OF PHP SUPERFAMILY-RELATED PROTEIN"/>
    <property type="match status" value="1"/>
</dbReference>
<name>A0A919YA57_9BACL</name>
<dbReference type="RefSeq" id="WP_212978324.1">
    <property type="nucleotide sequence ID" value="NZ_AP025343.1"/>
</dbReference>
<dbReference type="GO" id="GO:0016788">
    <property type="term" value="F:hydrolase activity, acting on ester bonds"/>
    <property type="evidence" value="ECO:0007669"/>
    <property type="project" value="InterPro"/>
</dbReference>
<comment type="caution">
    <text evidence="5">The sequence shown here is derived from an EMBL/GenBank/DDBJ whole genome shotgun (WGS) entry which is preliminary data.</text>
</comment>
<dbReference type="InterPro" id="IPR001130">
    <property type="entry name" value="TatD-like"/>
</dbReference>
<dbReference type="EMBL" id="BORT01000008">
    <property type="protein sequence ID" value="GIO47462.1"/>
    <property type="molecule type" value="Genomic_DNA"/>
</dbReference>
<feature type="binding site" evidence="4">
    <location>
        <position position="237"/>
    </location>
    <ligand>
        <name>a divalent metal cation</name>
        <dbReference type="ChEBI" id="CHEBI:60240"/>
        <label>1</label>
    </ligand>
</feature>
<dbReference type="Proteomes" id="UP000682811">
    <property type="component" value="Unassembled WGS sequence"/>
</dbReference>
<keyword evidence="3" id="KW-0378">Hydrolase</keyword>
<feature type="binding site" evidence="4">
    <location>
        <position position="36"/>
    </location>
    <ligand>
        <name>a divalent metal cation</name>
        <dbReference type="ChEBI" id="CHEBI:60240"/>
        <label>1</label>
    </ligand>
</feature>